<dbReference type="GO" id="GO:0004553">
    <property type="term" value="F:hydrolase activity, hydrolyzing O-glycosyl compounds"/>
    <property type="evidence" value="ECO:0007669"/>
    <property type="project" value="InterPro"/>
</dbReference>
<evidence type="ECO:0000256" key="1">
    <source>
        <dbReference type="ARBA" id="ARBA00004191"/>
    </source>
</evidence>
<dbReference type="Pfam" id="PF00332">
    <property type="entry name" value="Glyco_hydro_17"/>
    <property type="match status" value="1"/>
</dbReference>
<evidence type="ECO:0000256" key="7">
    <source>
        <dbReference type="ARBA" id="ARBA00022801"/>
    </source>
</evidence>
<dbReference type="GO" id="GO:0071555">
    <property type="term" value="P:cell wall organization"/>
    <property type="evidence" value="ECO:0007669"/>
    <property type="project" value="UniProtKB-KW"/>
</dbReference>
<protein>
    <recommendedName>
        <fullName evidence="15">Endo-1,3-beta-glucanase btgC</fullName>
    </recommendedName>
    <alternativeName>
        <fullName evidence="14">Laminarinase btgC</fullName>
    </alternativeName>
</protein>
<dbReference type="InterPro" id="IPR050732">
    <property type="entry name" value="Beta-glucan_modifiers"/>
</dbReference>
<keyword evidence="9" id="KW-0325">Glycoprotein</keyword>
<comment type="caution">
    <text evidence="16">The sequence shown here is derived from an EMBL/GenBank/DDBJ whole genome shotgun (WGS) entry which is preliminary data.</text>
</comment>
<keyword evidence="5" id="KW-0964">Secreted</keyword>
<keyword evidence="10" id="KW-0119">Carbohydrate metabolism</keyword>
<dbReference type="InterPro" id="IPR017853">
    <property type="entry name" value="GH"/>
</dbReference>
<dbReference type="InterPro" id="IPR000490">
    <property type="entry name" value="Glyco_hydro_17"/>
</dbReference>
<evidence type="ECO:0000256" key="4">
    <source>
        <dbReference type="ARBA" id="ARBA00022512"/>
    </source>
</evidence>
<dbReference type="PANTHER" id="PTHR16631">
    <property type="entry name" value="GLUCAN 1,3-BETA-GLUCOSIDASE"/>
    <property type="match status" value="1"/>
</dbReference>
<dbReference type="EMBL" id="AAVT01000002">
    <property type="protein sequence ID" value="EAW31976.1"/>
    <property type="molecule type" value="Genomic_DNA"/>
</dbReference>
<evidence type="ECO:0000256" key="6">
    <source>
        <dbReference type="ARBA" id="ARBA00022729"/>
    </source>
</evidence>
<sequence length="318" mass="36626">MTKTPTKRQRYTPPSGNAICYSGYRRHQSPQDESFPSYEEIAEDLSILVSQWQFLRLYDCSLHAKRVLDVIKTEQLPLQVMLGANMRAEHSNPSCPWDANFTEAQLLHNREANAQEIEDMIALAKAHPTTVFSVSVGNEASVEWSDHQVSVEQLILYVRRIKAEIQQPVTFCENYVPWSDKLAPLVAELDFISLHTYPVWEYKAIDIALDYTKDNYYTVAERYPDIPVVITEAGWATASNGRGIETWNASQDLQAIYYKALMEWTRDADILTFVFEAFDEPWKGSSEELEPEKHWGLFTVDRQPKLVMQEIFAHLIPT</sequence>
<proteinExistence type="predicted"/>
<evidence type="ECO:0000256" key="5">
    <source>
        <dbReference type="ARBA" id="ARBA00022525"/>
    </source>
</evidence>
<accession>A0YBP6</accession>
<comment type="function">
    <text evidence="13">Glucanases play a role in cell expansion during growth, in cell-cell fusion during mating, and in spore release during sporulation. This enzyme may be involved in beta-glucan degradation. Active on laminarin and lichenan.</text>
</comment>
<evidence type="ECO:0000256" key="10">
    <source>
        <dbReference type="ARBA" id="ARBA00023277"/>
    </source>
</evidence>
<reference evidence="16 17" key="1">
    <citation type="journal article" date="2010" name="J. Bacteriol.">
        <title>Genome sequence of the oligotrophic marine Gammaproteobacterium HTCC2143, isolated from the Oregon Coast.</title>
        <authorList>
            <person name="Oh H.M."/>
            <person name="Kang I."/>
            <person name="Ferriera S."/>
            <person name="Giovannoni S.J."/>
            <person name="Cho J.C."/>
        </authorList>
    </citation>
    <scope>NUCLEOTIDE SEQUENCE [LARGE SCALE GENOMIC DNA]</scope>
    <source>
        <strain evidence="16 17">HTCC2143</strain>
    </source>
</reference>
<keyword evidence="8" id="KW-0472">Membrane</keyword>
<evidence type="ECO:0000256" key="15">
    <source>
        <dbReference type="ARBA" id="ARBA00043078"/>
    </source>
</evidence>
<evidence type="ECO:0000313" key="16">
    <source>
        <dbReference type="EMBL" id="EAW31976.1"/>
    </source>
</evidence>
<keyword evidence="6" id="KW-0732">Signal</keyword>
<evidence type="ECO:0000256" key="11">
    <source>
        <dbReference type="ARBA" id="ARBA00023316"/>
    </source>
</evidence>
<dbReference type="GO" id="GO:0000272">
    <property type="term" value="P:polysaccharide catabolic process"/>
    <property type="evidence" value="ECO:0007669"/>
    <property type="project" value="UniProtKB-KW"/>
</dbReference>
<keyword evidence="11" id="KW-0961">Cell wall biogenesis/degradation</keyword>
<keyword evidence="3" id="KW-1003">Cell membrane</keyword>
<organism evidence="16 17">
    <name type="scientific">marine gamma proteobacterium HTCC2143</name>
    <dbReference type="NCBI Taxonomy" id="247633"/>
    <lineage>
        <taxon>Bacteria</taxon>
        <taxon>Pseudomonadati</taxon>
        <taxon>Pseudomonadota</taxon>
        <taxon>Gammaproteobacteria</taxon>
        <taxon>Cellvibrionales</taxon>
        <taxon>Spongiibacteraceae</taxon>
        <taxon>BD1-7 clade</taxon>
    </lineage>
</organism>
<evidence type="ECO:0000256" key="3">
    <source>
        <dbReference type="ARBA" id="ARBA00022475"/>
    </source>
</evidence>
<dbReference type="GO" id="GO:0005886">
    <property type="term" value="C:plasma membrane"/>
    <property type="evidence" value="ECO:0007669"/>
    <property type="project" value="UniProtKB-SubCell"/>
</dbReference>
<keyword evidence="7 16" id="KW-0378">Hydrolase</keyword>
<dbReference type="SUPFAM" id="SSF51445">
    <property type="entry name" value="(Trans)glycosidases"/>
    <property type="match status" value="1"/>
</dbReference>
<evidence type="ECO:0000256" key="14">
    <source>
        <dbReference type="ARBA" id="ARBA00042373"/>
    </source>
</evidence>
<dbReference type="AlphaFoldDB" id="A0YBP6"/>
<evidence type="ECO:0000256" key="13">
    <source>
        <dbReference type="ARBA" id="ARBA00037649"/>
    </source>
</evidence>
<evidence type="ECO:0000256" key="2">
    <source>
        <dbReference type="ARBA" id="ARBA00004236"/>
    </source>
</evidence>
<keyword evidence="17" id="KW-1185">Reference proteome</keyword>
<comment type="subcellular location">
    <subcellularLocation>
        <location evidence="2">Cell membrane</location>
    </subcellularLocation>
    <subcellularLocation>
        <location evidence="1">Secreted</location>
        <location evidence="1">Cell wall</location>
    </subcellularLocation>
</comment>
<gene>
    <name evidence="16" type="ORF">GP2143_05980</name>
</gene>
<keyword evidence="12" id="KW-0624">Polysaccharide degradation</keyword>
<dbReference type="eggNOG" id="COG5309">
    <property type="taxonomic scope" value="Bacteria"/>
</dbReference>
<evidence type="ECO:0000256" key="12">
    <source>
        <dbReference type="ARBA" id="ARBA00023326"/>
    </source>
</evidence>
<evidence type="ECO:0000256" key="9">
    <source>
        <dbReference type="ARBA" id="ARBA00023180"/>
    </source>
</evidence>
<evidence type="ECO:0000256" key="8">
    <source>
        <dbReference type="ARBA" id="ARBA00023136"/>
    </source>
</evidence>
<keyword evidence="4" id="KW-0134">Cell wall</keyword>
<dbReference type="Gene3D" id="3.20.20.80">
    <property type="entry name" value="Glycosidases"/>
    <property type="match status" value="1"/>
</dbReference>
<dbReference type="OrthoDB" id="9806824at2"/>
<evidence type="ECO:0000313" key="17">
    <source>
        <dbReference type="Proteomes" id="UP000004931"/>
    </source>
</evidence>
<name>A0YBP6_9GAMM</name>
<dbReference type="PANTHER" id="PTHR16631:SF17">
    <property type="entry name" value="GLUCAN ENDO-1,3-BETA-GLUCOSIDASE BTGC"/>
    <property type="match status" value="1"/>
</dbReference>
<dbReference type="STRING" id="247633.GP2143_05980"/>
<dbReference type="Proteomes" id="UP000004931">
    <property type="component" value="Unassembled WGS sequence"/>
</dbReference>